<dbReference type="GO" id="GO:0002949">
    <property type="term" value="P:tRNA threonylcarbamoyladenosine modification"/>
    <property type="evidence" value="ECO:0007669"/>
    <property type="project" value="InterPro"/>
</dbReference>
<dbReference type="Proteomes" id="UP000248916">
    <property type="component" value="Unassembled WGS sequence"/>
</dbReference>
<reference evidence="11 12" key="1">
    <citation type="submission" date="2018-06" db="EMBL/GenBank/DDBJ databases">
        <title>Genomic Encyclopedia of Archaeal and Bacterial Type Strains, Phase II (KMG-II): from individual species to whole genera.</title>
        <authorList>
            <person name="Goeker M."/>
        </authorList>
    </citation>
    <scope>NUCLEOTIDE SEQUENCE [LARGE SCALE GENOMIC DNA]</scope>
    <source>
        <strain evidence="11 12">DSM 22009</strain>
    </source>
</reference>
<dbReference type="RefSeq" id="WP_111535873.1">
    <property type="nucleotide sequence ID" value="NZ_QKZL01000002.1"/>
</dbReference>
<keyword evidence="6" id="KW-0479">Metal-binding</keyword>
<dbReference type="GO" id="GO:0005524">
    <property type="term" value="F:ATP binding"/>
    <property type="evidence" value="ECO:0007669"/>
    <property type="project" value="UniProtKB-KW"/>
</dbReference>
<evidence type="ECO:0000256" key="10">
    <source>
        <dbReference type="ARBA" id="ARBA00032441"/>
    </source>
</evidence>
<keyword evidence="4" id="KW-0963">Cytoplasm</keyword>
<evidence type="ECO:0000256" key="8">
    <source>
        <dbReference type="ARBA" id="ARBA00022840"/>
    </source>
</evidence>
<sequence>MPELTRTLDLPDIAATDDFARALSGVLGAGDCVLLSGEMGAGKSHLARAIIQRLQTPFGRVEDVPSPTYTLVQNYAAGTLDIVHADLYRLGDPDEIEELGILDTLETALTLVEWPERMGRHRPATALRLTLEMAGTGRRARLAGDERHWAGRLGLEDAAHA</sequence>
<name>A0A2W7NEY0_9RHOB</name>
<gene>
    <name evidence="11" type="ORF">LX81_00685</name>
</gene>
<evidence type="ECO:0000256" key="7">
    <source>
        <dbReference type="ARBA" id="ARBA00022741"/>
    </source>
</evidence>
<evidence type="ECO:0000256" key="6">
    <source>
        <dbReference type="ARBA" id="ARBA00022723"/>
    </source>
</evidence>
<dbReference type="OrthoDB" id="9800307at2"/>
<proteinExistence type="inferred from homology"/>
<dbReference type="AlphaFoldDB" id="A0A2W7NEY0"/>
<dbReference type="GO" id="GO:0046872">
    <property type="term" value="F:metal ion binding"/>
    <property type="evidence" value="ECO:0007669"/>
    <property type="project" value="UniProtKB-KW"/>
</dbReference>
<comment type="caution">
    <text evidence="11">The sequence shown here is derived from an EMBL/GenBank/DDBJ whole genome shotgun (WGS) entry which is preliminary data.</text>
</comment>
<keyword evidence="12" id="KW-1185">Reference proteome</keyword>
<evidence type="ECO:0000256" key="4">
    <source>
        <dbReference type="ARBA" id="ARBA00022490"/>
    </source>
</evidence>
<comment type="subcellular location">
    <subcellularLocation>
        <location evidence="1">Cytoplasm</location>
    </subcellularLocation>
</comment>
<evidence type="ECO:0000256" key="1">
    <source>
        <dbReference type="ARBA" id="ARBA00004496"/>
    </source>
</evidence>
<dbReference type="Pfam" id="PF02367">
    <property type="entry name" value="TsaE"/>
    <property type="match status" value="1"/>
</dbReference>
<dbReference type="InterPro" id="IPR003442">
    <property type="entry name" value="T6A_TsaE"/>
</dbReference>
<keyword evidence="7" id="KW-0547">Nucleotide-binding</keyword>
<dbReference type="GO" id="GO:0005737">
    <property type="term" value="C:cytoplasm"/>
    <property type="evidence" value="ECO:0007669"/>
    <property type="project" value="UniProtKB-SubCell"/>
</dbReference>
<dbReference type="InterPro" id="IPR027417">
    <property type="entry name" value="P-loop_NTPase"/>
</dbReference>
<evidence type="ECO:0000256" key="3">
    <source>
        <dbReference type="ARBA" id="ARBA00019010"/>
    </source>
</evidence>
<keyword evidence="9" id="KW-0460">Magnesium</keyword>
<evidence type="ECO:0000256" key="9">
    <source>
        <dbReference type="ARBA" id="ARBA00022842"/>
    </source>
</evidence>
<keyword evidence="5" id="KW-0819">tRNA processing</keyword>
<protein>
    <recommendedName>
        <fullName evidence="3">tRNA threonylcarbamoyladenosine biosynthesis protein TsaE</fullName>
    </recommendedName>
    <alternativeName>
        <fullName evidence="10">t(6)A37 threonylcarbamoyladenosine biosynthesis protein TsaE</fullName>
    </alternativeName>
</protein>
<dbReference type="EMBL" id="QKZL01000002">
    <property type="protein sequence ID" value="PZX18991.1"/>
    <property type="molecule type" value="Genomic_DNA"/>
</dbReference>
<dbReference type="NCBIfam" id="TIGR00150">
    <property type="entry name" value="T6A_YjeE"/>
    <property type="match status" value="1"/>
</dbReference>
<dbReference type="SUPFAM" id="SSF52540">
    <property type="entry name" value="P-loop containing nucleoside triphosphate hydrolases"/>
    <property type="match status" value="1"/>
</dbReference>
<dbReference type="PANTHER" id="PTHR33540:SF2">
    <property type="entry name" value="TRNA THREONYLCARBAMOYLADENOSINE BIOSYNTHESIS PROTEIN TSAE"/>
    <property type="match status" value="1"/>
</dbReference>
<organism evidence="11 12">
    <name type="scientific">Palleronia aestuarii</name>
    <dbReference type="NCBI Taxonomy" id="568105"/>
    <lineage>
        <taxon>Bacteria</taxon>
        <taxon>Pseudomonadati</taxon>
        <taxon>Pseudomonadota</taxon>
        <taxon>Alphaproteobacteria</taxon>
        <taxon>Rhodobacterales</taxon>
        <taxon>Roseobacteraceae</taxon>
        <taxon>Palleronia</taxon>
    </lineage>
</organism>
<comment type="similarity">
    <text evidence="2">Belongs to the TsaE family.</text>
</comment>
<evidence type="ECO:0000313" key="12">
    <source>
        <dbReference type="Proteomes" id="UP000248916"/>
    </source>
</evidence>
<evidence type="ECO:0000256" key="5">
    <source>
        <dbReference type="ARBA" id="ARBA00022694"/>
    </source>
</evidence>
<keyword evidence="8" id="KW-0067">ATP-binding</keyword>
<evidence type="ECO:0000313" key="11">
    <source>
        <dbReference type="EMBL" id="PZX18991.1"/>
    </source>
</evidence>
<evidence type="ECO:0000256" key="2">
    <source>
        <dbReference type="ARBA" id="ARBA00007599"/>
    </source>
</evidence>
<dbReference type="PANTHER" id="PTHR33540">
    <property type="entry name" value="TRNA THREONYLCARBAMOYLADENOSINE BIOSYNTHESIS PROTEIN TSAE"/>
    <property type="match status" value="1"/>
</dbReference>
<accession>A0A2W7NEY0</accession>
<dbReference type="Gene3D" id="3.40.50.300">
    <property type="entry name" value="P-loop containing nucleotide triphosphate hydrolases"/>
    <property type="match status" value="1"/>
</dbReference>